<feature type="compositionally biased region" description="Polar residues" evidence="1">
    <location>
        <begin position="195"/>
        <end position="205"/>
    </location>
</feature>
<dbReference type="PANTHER" id="PTHR36703">
    <property type="entry name" value="TRIACYLGLYCEROL LIPASE-LIKE PROTEIN"/>
    <property type="match status" value="1"/>
</dbReference>
<proteinExistence type="predicted"/>
<keyword evidence="2" id="KW-0472">Membrane</keyword>
<keyword evidence="2" id="KW-0812">Transmembrane</keyword>
<evidence type="ECO:0000313" key="3">
    <source>
        <dbReference type="EMBL" id="KAK1396136.1"/>
    </source>
</evidence>
<reference evidence="3" key="2">
    <citation type="submission" date="2023-05" db="EMBL/GenBank/DDBJ databases">
        <authorList>
            <person name="Schelkunov M.I."/>
        </authorList>
    </citation>
    <scope>NUCLEOTIDE SEQUENCE</scope>
    <source>
        <strain evidence="3">Hsosn_3</strain>
        <tissue evidence="3">Leaf</tissue>
    </source>
</reference>
<feature type="transmembrane region" description="Helical" evidence="2">
    <location>
        <begin position="47"/>
        <end position="65"/>
    </location>
</feature>
<organism evidence="3 4">
    <name type="scientific">Heracleum sosnowskyi</name>
    <dbReference type="NCBI Taxonomy" id="360622"/>
    <lineage>
        <taxon>Eukaryota</taxon>
        <taxon>Viridiplantae</taxon>
        <taxon>Streptophyta</taxon>
        <taxon>Embryophyta</taxon>
        <taxon>Tracheophyta</taxon>
        <taxon>Spermatophyta</taxon>
        <taxon>Magnoliopsida</taxon>
        <taxon>eudicotyledons</taxon>
        <taxon>Gunneridae</taxon>
        <taxon>Pentapetalae</taxon>
        <taxon>asterids</taxon>
        <taxon>campanulids</taxon>
        <taxon>Apiales</taxon>
        <taxon>Apiaceae</taxon>
        <taxon>Apioideae</taxon>
        <taxon>apioid superclade</taxon>
        <taxon>Tordylieae</taxon>
        <taxon>Tordyliinae</taxon>
        <taxon>Heracleum</taxon>
    </lineage>
</organism>
<dbReference type="EMBL" id="JAUIZM010000002">
    <property type="protein sequence ID" value="KAK1396136.1"/>
    <property type="molecule type" value="Genomic_DNA"/>
</dbReference>
<accession>A0AAD8N4Y7</accession>
<sequence>MNRFERLRVPIVKRFAVPQIKKRALNSLTAVQDTYYSIKDTFERHKVVFTISTSVASVGTAWLGYTLRHLHQSKVEKRLDSIENAMKKNYSMQHNEFKKLVGSSSYNPAAHVVTAGVGLLVGYGLGWRGGRWYANRKFRKEQMKLLGQIKPKRWPLRLLRRSLTRPKSIESAVKTTEETAVKTTTALPKDAPITQAPSQPSPIIS</sequence>
<protein>
    <submittedName>
        <fullName evidence="3">Triacylglycerol lipase 2</fullName>
    </submittedName>
</protein>
<keyword evidence="4" id="KW-1185">Reference proteome</keyword>
<feature type="region of interest" description="Disordered" evidence="1">
    <location>
        <begin position="170"/>
        <end position="205"/>
    </location>
</feature>
<evidence type="ECO:0000256" key="2">
    <source>
        <dbReference type="SAM" id="Phobius"/>
    </source>
</evidence>
<comment type="caution">
    <text evidence="3">The sequence shown here is derived from an EMBL/GenBank/DDBJ whole genome shotgun (WGS) entry which is preliminary data.</text>
</comment>
<keyword evidence="2" id="KW-1133">Transmembrane helix</keyword>
<dbReference type="Proteomes" id="UP001237642">
    <property type="component" value="Unassembled WGS sequence"/>
</dbReference>
<reference evidence="3" key="1">
    <citation type="submission" date="2023-02" db="EMBL/GenBank/DDBJ databases">
        <title>Genome of toxic invasive species Heracleum sosnowskyi carries increased number of genes despite the absence of recent whole-genome duplications.</title>
        <authorList>
            <person name="Schelkunov M."/>
            <person name="Shtratnikova V."/>
            <person name="Makarenko M."/>
            <person name="Klepikova A."/>
            <person name="Omelchenko D."/>
            <person name="Novikova G."/>
            <person name="Obukhova E."/>
            <person name="Bogdanov V."/>
            <person name="Penin A."/>
            <person name="Logacheva M."/>
        </authorList>
    </citation>
    <scope>NUCLEOTIDE SEQUENCE</scope>
    <source>
        <strain evidence="3">Hsosn_3</strain>
        <tissue evidence="3">Leaf</tissue>
    </source>
</reference>
<name>A0AAD8N4Y7_9APIA</name>
<evidence type="ECO:0000313" key="4">
    <source>
        <dbReference type="Proteomes" id="UP001237642"/>
    </source>
</evidence>
<dbReference type="AlphaFoldDB" id="A0AAD8N4Y7"/>
<feature type="transmembrane region" description="Helical" evidence="2">
    <location>
        <begin position="109"/>
        <end position="130"/>
    </location>
</feature>
<dbReference type="PANTHER" id="PTHR36703:SF1">
    <property type="entry name" value="TRIACYLGLYCEROL LIPASE-LIKE PROTEIN"/>
    <property type="match status" value="1"/>
</dbReference>
<gene>
    <name evidence="3" type="ORF">POM88_005999</name>
</gene>
<evidence type="ECO:0000256" key="1">
    <source>
        <dbReference type="SAM" id="MobiDB-lite"/>
    </source>
</evidence>